<evidence type="ECO:0000313" key="3">
    <source>
        <dbReference type="Proteomes" id="UP001213972"/>
    </source>
</evidence>
<accession>A0AAJ5W3A1</accession>
<dbReference type="PROSITE" id="PS51257">
    <property type="entry name" value="PROKAR_LIPOPROTEIN"/>
    <property type="match status" value="1"/>
</dbReference>
<dbReference type="Proteomes" id="UP001213972">
    <property type="component" value="Chromosome"/>
</dbReference>
<dbReference type="AlphaFoldDB" id="A0AAJ5W3A1"/>
<name>A0AAJ5W3A1_9MICO</name>
<organism evidence="2 3">
    <name type="scientific">Candidatus Microbacterium phytovorans</name>
    <dbReference type="NCBI Taxonomy" id="3121374"/>
    <lineage>
        <taxon>Bacteria</taxon>
        <taxon>Bacillati</taxon>
        <taxon>Actinomycetota</taxon>
        <taxon>Actinomycetes</taxon>
        <taxon>Micrococcales</taxon>
        <taxon>Microbacteriaceae</taxon>
        <taxon>Microbacterium</taxon>
    </lineage>
</organism>
<proteinExistence type="predicted"/>
<dbReference type="EMBL" id="CP119321">
    <property type="protein sequence ID" value="WEK13560.1"/>
    <property type="molecule type" value="Genomic_DNA"/>
</dbReference>
<evidence type="ECO:0000256" key="1">
    <source>
        <dbReference type="SAM" id="SignalP"/>
    </source>
</evidence>
<evidence type="ECO:0000313" key="2">
    <source>
        <dbReference type="EMBL" id="WEK13560.1"/>
    </source>
</evidence>
<reference evidence="2" key="1">
    <citation type="submission" date="2023-03" db="EMBL/GenBank/DDBJ databases">
        <title>Andean soil-derived lignocellulolytic bacterial consortium as a source of novel taxa and putative plastic-active enzymes.</title>
        <authorList>
            <person name="Diaz-Garcia L."/>
            <person name="Chuvochina M."/>
            <person name="Feuerriegel G."/>
            <person name="Bunk B."/>
            <person name="Sproer C."/>
            <person name="Streit W.R."/>
            <person name="Rodriguez L.M."/>
            <person name="Overmann J."/>
            <person name="Jimenez D.J."/>
        </authorList>
    </citation>
    <scope>NUCLEOTIDE SEQUENCE</scope>
    <source>
        <strain evidence="2">MAG 4610</strain>
    </source>
</reference>
<feature type="signal peptide" evidence="1">
    <location>
        <begin position="1"/>
        <end position="26"/>
    </location>
</feature>
<gene>
    <name evidence="2" type="ORF">P0Y48_14045</name>
</gene>
<protein>
    <submittedName>
        <fullName evidence="2">Uncharacterized protein</fullName>
    </submittedName>
</protein>
<keyword evidence="1" id="KW-0732">Signal</keyword>
<sequence length="160" mass="16377">MPLREIRRAAAVLVAALCALVLVACAASPTPTTPEGEPDMDKAAVTAAIEEIPGVASADVGAFNTGTPGSFAARIALTLDESGLARLGEVLHEAVRAVAADPGDYATYEFEVTAPDESEPSDLIVLTLSRYRDGIPFSQGTYLGSTLSLTASELAEVAAG</sequence>
<feature type="chain" id="PRO_5042538108" evidence="1">
    <location>
        <begin position="27"/>
        <end position="160"/>
    </location>
</feature>